<evidence type="ECO:0000313" key="3">
    <source>
        <dbReference type="EMBL" id="GAS98052.1"/>
    </source>
</evidence>
<dbReference type="RefSeq" id="WP_062658884.1">
    <property type="nucleotide sequence ID" value="NZ_BCSY01000078.1"/>
</dbReference>
<reference evidence="4" key="2">
    <citation type="submission" date="2016-02" db="EMBL/GenBank/DDBJ databases">
        <title>Draft genome sequence of five rapidly growing Mycobacterium species.</title>
        <authorList>
            <person name="Katahira K."/>
            <person name="Gotou Y."/>
            <person name="Iida K."/>
            <person name="Ogura Y."/>
            <person name="Hayashi T."/>
        </authorList>
    </citation>
    <scope>NUCLEOTIDE SEQUENCE [LARGE SCALE GENOMIC DNA]</scope>
    <source>
        <strain evidence="4">JCM15298</strain>
    </source>
</reference>
<dbReference type="STRING" id="228230.RMCC_5017"/>
<name>A0A100WGX3_MYCCR</name>
<feature type="domain" description="DUF2231" evidence="2">
    <location>
        <begin position="6"/>
        <end position="145"/>
    </location>
</feature>
<feature type="transmembrane region" description="Helical" evidence="1">
    <location>
        <begin position="12"/>
        <end position="34"/>
    </location>
</feature>
<organism evidence="3 4">
    <name type="scientific">Mycolicibacterium canariasense</name>
    <name type="common">Mycobacterium canariasense</name>
    <dbReference type="NCBI Taxonomy" id="228230"/>
    <lineage>
        <taxon>Bacteria</taxon>
        <taxon>Bacillati</taxon>
        <taxon>Actinomycetota</taxon>
        <taxon>Actinomycetes</taxon>
        <taxon>Mycobacteriales</taxon>
        <taxon>Mycobacteriaceae</taxon>
        <taxon>Mycolicibacterium</taxon>
    </lineage>
</organism>
<feature type="transmembrane region" description="Helical" evidence="1">
    <location>
        <begin position="113"/>
        <end position="134"/>
    </location>
</feature>
<evidence type="ECO:0000259" key="2">
    <source>
        <dbReference type="Pfam" id="PF09990"/>
    </source>
</evidence>
<evidence type="ECO:0000313" key="4">
    <source>
        <dbReference type="Proteomes" id="UP000069443"/>
    </source>
</evidence>
<dbReference type="AlphaFoldDB" id="A0A100WGX3"/>
<keyword evidence="4" id="KW-1185">Reference proteome</keyword>
<comment type="caution">
    <text evidence="3">The sequence shown here is derived from an EMBL/GenBank/DDBJ whole genome shotgun (WGS) entry which is preliminary data.</text>
</comment>
<keyword evidence="1" id="KW-0812">Transmembrane</keyword>
<feature type="transmembrane region" description="Helical" evidence="1">
    <location>
        <begin position="86"/>
        <end position="106"/>
    </location>
</feature>
<keyword evidence="1" id="KW-0472">Membrane</keyword>
<feature type="transmembrane region" description="Helical" evidence="1">
    <location>
        <begin position="41"/>
        <end position="60"/>
    </location>
</feature>
<dbReference type="Proteomes" id="UP000069443">
    <property type="component" value="Unassembled WGS sequence"/>
</dbReference>
<dbReference type="EMBL" id="BCSY01000078">
    <property type="protein sequence ID" value="GAS98052.1"/>
    <property type="molecule type" value="Genomic_DNA"/>
</dbReference>
<accession>A0A100WGX3</accession>
<sequence length="148" mass="15414">MDTIAGLPAHPLLVHAIVVLVPLVALLEILCALWPAARDRLVWLVLVLAAVTAALAPLTVEAGEAMYADFPQPPAVLQEHAERGSWMPYVCVALLVVAVLLALLHWRSGHGRAAAAVVALLTVVVGLAAIFVVVRVGDSGGRAVWGGS</sequence>
<dbReference type="Pfam" id="PF09990">
    <property type="entry name" value="DUF2231"/>
    <property type="match status" value="1"/>
</dbReference>
<gene>
    <name evidence="3" type="ORF">RMCC_5017</name>
</gene>
<dbReference type="InterPro" id="IPR019251">
    <property type="entry name" value="DUF2231_TM"/>
</dbReference>
<protein>
    <recommendedName>
        <fullName evidence="2">DUF2231 domain-containing protein</fullName>
    </recommendedName>
</protein>
<proteinExistence type="predicted"/>
<evidence type="ECO:0000256" key="1">
    <source>
        <dbReference type="SAM" id="Phobius"/>
    </source>
</evidence>
<keyword evidence="1" id="KW-1133">Transmembrane helix</keyword>
<reference evidence="4" key="1">
    <citation type="journal article" date="2016" name="Genome Announc.">
        <title>Draft Genome Sequences of Five Rapidly Growing Mycobacterium Species, M. thermoresistibile, M. fortuitum subsp. acetamidolyticum, M. canariasense, M. brisbanense, and M. novocastrense.</title>
        <authorList>
            <person name="Katahira K."/>
            <person name="Ogura Y."/>
            <person name="Gotoh Y."/>
            <person name="Hayashi T."/>
        </authorList>
    </citation>
    <scope>NUCLEOTIDE SEQUENCE [LARGE SCALE GENOMIC DNA]</scope>
    <source>
        <strain evidence="4">JCM15298</strain>
    </source>
</reference>